<proteinExistence type="predicted"/>
<dbReference type="Pfam" id="PF13359">
    <property type="entry name" value="DDE_Tnp_4"/>
    <property type="match status" value="1"/>
</dbReference>
<name>A0ABQ5RBL4_9ACTN</name>
<feature type="domain" description="DDE Tnp4" evidence="3">
    <location>
        <begin position="130"/>
        <end position="266"/>
    </location>
</feature>
<gene>
    <name evidence="5" type="ORF">Pa4123_92500</name>
</gene>
<comment type="caution">
    <text evidence="5">The sequence shown here is derived from an EMBL/GenBank/DDBJ whole genome shotgun (WGS) entry which is preliminary data.</text>
</comment>
<dbReference type="InterPro" id="IPR027805">
    <property type="entry name" value="Transposase_HTH_dom"/>
</dbReference>
<protein>
    <recommendedName>
        <fullName evidence="7">DDE Tnp4 domain-containing protein</fullName>
    </recommendedName>
</protein>
<dbReference type="Proteomes" id="UP001144280">
    <property type="component" value="Unassembled WGS sequence"/>
</dbReference>
<evidence type="ECO:0000259" key="4">
    <source>
        <dbReference type="Pfam" id="PF13613"/>
    </source>
</evidence>
<accession>A0ABQ5RBL4</accession>
<evidence type="ECO:0008006" key="7">
    <source>
        <dbReference type="Google" id="ProtNLM"/>
    </source>
</evidence>
<evidence type="ECO:0000256" key="2">
    <source>
        <dbReference type="ARBA" id="ARBA00022723"/>
    </source>
</evidence>
<feature type="domain" description="Transposase Helix-turn-helix" evidence="4">
    <location>
        <begin position="54"/>
        <end position="97"/>
    </location>
</feature>
<keyword evidence="2" id="KW-0479">Metal-binding</keyword>
<evidence type="ECO:0000259" key="3">
    <source>
        <dbReference type="Pfam" id="PF13359"/>
    </source>
</evidence>
<dbReference type="EMBL" id="BSDI01000136">
    <property type="protein sequence ID" value="GLI03968.1"/>
    <property type="molecule type" value="Genomic_DNA"/>
</dbReference>
<keyword evidence="6" id="KW-1185">Reference proteome</keyword>
<reference evidence="5" key="1">
    <citation type="submission" date="2022-12" db="EMBL/GenBank/DDBJ databases">
        <title>New Phytohabitans aurantiacus sp. RD004123 nov., an actinomycete isolated from soil.</title>
        <authorList>
            <person name="Triningsih D.W."/>
            <person name="Harunari E."/>
            <person name="Igarashi Y."/>
        </authorList>
    </citation>
    <scope>NUCLEOTIDE SEQUENCE</scope>
    <source>
        <strain evidence="5">RD004123</strain>
    </source>
</reference>
<organism evidence="5 6">
    <name type="scientific">Phytohabitans aurantiacus</name>
    <dbReference type="NCBI Taxonomy" id="3016789"/>
    <lineage>
        <taxon>Bacteria</taxon>
        <taxon>Bacillati</taxon>
        <taxon>Actinomycetota</taxon>
        <taxon>Actinomycetes</taxon>
        <taxon>Micromonosporales</taxon>
        <taxon>Micromonosporaceae</taxon>
    </lineage>
</organism>
<evidence type="ECO:0000313" key="5">
    <source>
        <dbReference type="EMBL" id="GLI03968.1"/>
    </source>
</evidence>
<comment type="cofactor">
    <cofactor evidence="1">
        <name>a divalent metal cation</name>
        <dbReference type="ChEBI" id="CHEBI:60240"/>
    </cofactor>
</comment>
<evidence type="ECO:0000313" key="6">
    <source>
        <dbReference type="Proteomes" id="UP001144280"/>
    </source>
</evidence>
<dbReference type="Pfam" id="PF13613">
    <property type="entry name" value="HTH_Tnp_4"/>
    <property type="match status" value="1"/>
</dbReference>
<dbReference type="InterPro" id="IPR027806">
    <property type="entry name" value="HARBI1_dom"/>
</dbReference>
<evidence type="ECO:0000256" key="1">
    <source>
        <dbReference type="ARBA" id="ARBA00001968"/>
    </source>
</evidence>
<sequence length="273" mass="29824">MWTKEINEGQPPRCQAMTGLRGDQVTDLVGGVFDLLDGVWQPIRGRRRALGLYRAVVLTLYLMRRNEAQAVAAELFGCSQSTVSRIVRRLRPLLRQVTADFAGQIRQQAKRSAVLVDGFLAPTGNRTGVPELFSGKRHTCGLNIQAVSDLAGRLVDTGLPVPGARHDSKALAESGIADRWANHLRPGGPGMLADLGYLGTAAITGTRKPRGGELGQVRRACNRAINSTRAAVERAIAHLVNWKVLDTGWRGRLTDFPEVLRTVTGLEIYRTWG</sequence>